<keyword evidence="5" id="KW-0746">Sphingolipid metabolism</keyword>
<evidence type="ECO:0000256" key="9">
    <source>
        <dbReference type="SAM" id="Phobius"/>
    </source>
</evidence>
<keyword evidence="8 9" id="KW-0472">Membrane</keyword>
<geneLocation type="mitochondrion" evidence="11"/>
<feature type="transmembrane region" description="Helical" evidence="9">
    <location>
        <begin position="218"/>
        <end position="240"/>
    </location>
</feature>
<dbReference type="GO" id="GO:0005789">
    <property type="term" value="C:endoplasmic reticulum membrane"/>
    <property type="evidence" value="ECO:0007669"/>
    <property type="project" value="TreeGrafter"/>
</dbReference>
<keyword evidence="6 9" id="KW-1133">Transmembrane helix</keyword>
<evidence type="ECO:0000256" key="1">
    <source>
        <dbReference type="ARBA" id="ARBA00004141"/>
    </source>
</evidence>
<sequence>MSFLKRRRLFQAALPSAVTGLAGAIMAPGTTRESLRATASLPIRSRSLRTLALFAVTVVVVFVMALVQVDSDADFLAYVQSRDTQTPYRRPLHDLGHASLPTELPVSFADAPLWLLLAMTTAISAMVDPADRLRLVRRFSVLQIALYVMRTLTLLGTRLPPSDPKCDLRYIQRGSMIIAAMRMVASMDGACTDMIFSGHTATVVSLWAVWITHDRVHWSIKVTGTVVLLVCVVFFVATRLHYTVDVVLAFMLSLMTAAIYGLTWVIIQNEYPISRGLHGVPWYAKLLYWVEGADLVVDAVLQHGRERSQSHPQYRMKKRVT</sequence>
<dbReference type="PROSITE" id="PS51318">
    <property type="entry name" value="TAT"/>
    <property type="match status" value="1"/>
</dbReference>
<dbReference type="GO" id="GO:0005886">
    <property type="term" value="C:plasma membrane"/>
    <property type="evidence" value="ECO:0007669"/>
    <property type="project" value="TreeGrafter"/>
</dbReference>
<dbReference type="PANTHER" id="PTHR21290:SF25">
    <property type="entry name" value="SPHINGOMYELIN SYNTHASE-RELATED PROTEIN 1"/>
    <property type="match status" value="1"/>
</dbReference>
<dbReference type="Proteomes" id="UP000290189">
    <property type="component" value="Unassembled WGS sequence"/>
</dbReference>
<keyword evidence="4 9" id="KW-0812">Transmembrane</keyword>
<comment type="similarity">
    <text evidence="2">Belongs to the sphingomyelin synthase family.</text>
</comment>
<evidence type="ECO:0000259" key="10">
    <source>
        <dbReference type="Pfam" id="PF14360"/>
    </source>
</evidence>
<gene>
    <name evidence="11" type="ORF">PLBR_LOCUS8004</name>
</gene>
<evidence type="ECO:0000256" key="7">
    <source>
        <dbReference type="ARBA" id="ARBA00023098"/>
    </source>
</evidence>
<keyword evidence="7" id="KW-0443">Lipid metabolism</keyword>
<dbReference type="GO" id="GO:0033188">
    <property type="term" value="F:sphingomyelin synthase activity"/>
    <property type="evidence" value="ECO:0007669"/>
    <property type="project" value="TreeGrafter"/>
</dbReference>
<feature type="transmembrane region" description="Helical" evidence="9">
    <location>
        <begin position="194"/>
        <end position="211"/>
    </location>
</feature>
<dbReference type="PANTHER" id="PTHR21290">
    <property type="entry name" value="SPHINGOMYELIN SYNTHETASE"/>
    <property type="match status" value="1"/>
</dbReference>
<feature type="transmembrane region" description="Helical" evidence="9">
    <location>
        <begin position="139"/>
        <end position="159"/>
    </location>
</feature>
<protein>
    <recommendedName>
        <fullName evidence="10">Sphingomyelin synthase-like domain-containing protein</fullName>
    </recommendedName>
</protein>
<name>A0A3P3YKZ3_PLABS</name>
<feature type="transmembrane region" description="Helical" evidence="9">
    <location>
        <begin position="111"/>
        <end position="127"/>
    </location>
</feature>
<dbReference type="InterPro" id="IPR045221">
    <property type="entry name" value="Sphingomyelin_synth-like"/>
</dbReference>
<reference evidence="11 12" key="1">
    <citation type="submission" date="2018-03" db="EMBL/GenBank/DDBJ databases">
        <authorList>
            <person name="Fogelqvist J."/>
        </authorList>
    </citation>
    <scope>NUCLEOTIDE SEQUENCE [LARGE SCALE GENOMIC DNA]</scope>
</reference>
<accession>A0A3P3YKZ3</accession>
<dbReference type="GO" id="GO:0047493">
    <property type="term" value="F:ceramide cholinephosphotransferase activity"/>
    <property type="evidence" value="ECO:0007669"/>
    <property type="project" value="TreeGrafter"/>
</dbReference>
<dbReference type="InterPro" id="IPR006311">
    <property type="entry name" value="TAT_signal"/>
</dbReference>
<dbReference type="GO" id="GO:0046513">
    <property type="term" value="P:ceramide biosynthetic process"/>
    <property type="evidence" value="ECO:0007669"/>
    <property type="project" value="TreeGrafter"/>
</dbReference>
<organism evidence="11 12">
    <name type="scientific">Plasmodiophora brassicae</name>
    <name type="common">Clubroot disease agent</name>
    <dbReference type="NCBI Taxonomy" id="37360"/>
    <lineage>
        <taxon>Eukaryota</taxon>
        <taxon>Sar</taxon>
        <taxon>Rhizaria</taxon>
        <taxon>Endomyxa</taxon>
        <taxon>Phytomyxea</taxon>
        <taxon>Plasmodiophorida</taxon>
        <taxon>Plasmodiophoridae</taxon>
        <taxon>Plasmodiophora</taxon>
    </lineage>
</organism>
<evidence type="ECO:0000313" key="12">
    <source>
        <dbReference type="Proteomes" id="UP000290189"/>
    </source>
</evidence>
<evidence type="ECO:0000313" key="11">
    <source>
        <dbReference type="EMBL" id="SPR00789.1"/>
    </source>
</evidence>
<keyword evidence="3" id="KW-0808">Transferase</keyword>
<dbReference type="Pfam" id="PF14360">
    <property type="entry name" value="PAP2_C"/>
    <property type="match status" value="1"/>
</dbReference>
<dbReference type="AlphaFoldDB" id="A0A3P3YKZ3"/>
<feature type="transmembrane region" description="Helical" evidence="9">
    <location>
        <begin position="246"/>
        <end position="267"/>
    </location>
</feature>
<evidence type="ECO:0000256" key="4">
    <source>
        <dbReference type="ARBA" id="ARBA00022692"/>
    </source>
</evidence>
<proteinExistence type="inferred from homology"/>
<dbReference type="InterPro" id="IPR025749">
    <property type="entry name" value="Sphingomyelin_synth-like_dom"/>
</dbReference>
<evidence type="ECO:0000256" key="2">
    <source>
        <dbReference type="ARBA" id="ARBA00005441"/>
    </source>
</evidence>
<evidence type="ECO:0000256" key="3">
    <source>
        <dbReference type="ARBA" id="ARBA00022679"/>
    </source>
</evidence>
<feature type="domain" description="Sphingomyelin synthase-like" evidence="10">
    <location>
        <begin position="191"/>
        <end position="260"/>
    </location>
</feature>
<dbReference type="EMBL" id="OVEO01000015">
    <property type="protein sequence ID" value="SPR00789.1"/>
    <property type="molecule type" value="Genomic_DNA"/>
</dbReference>
<feature type="transmembrane region" description="Helical" evidence="9">
    <location>
        <begin position="51"/>
        <end position="69"/>
    </location>
</feature>
<comment type="subcellular location">
    <subcellularLocation>
        <location evidence="1">Membrane</location>
        <topology evidence="1">Multi-pass membrane protein</topology>
    </subcellularLocation>
</comment>
<dbReference type="GO" id="GO:0000139">
    <property type="term" value="C:Golgi membrane"/>
    <property type="evidence" value="ECO:0007669"/>
    <property type="project" value="TreeGrafter"/>
</dbReference>
<keyword evidence="11" id="KW-0496">Mitochondrion</keyword>
<evidence type="ECO:0000256" key="8">
    <source>
        <dbReference type="ARBA" id="ARBA00023136"/>
    </source>
</evidence>
<evidence type="ECO:0000256" key="6">
    <source>
        <dbReference type="ARBA" id="ARBA00022989"/>
    </source>
</evidence>
<evidence type="ECO:0000256" key="5">
    <source>
        <dbReference type="ARBA" id="ARBA00022919"/>
    </source>
</evidence>